<dbReference type="EMBL" id="JAGEPA010000001">
    <property type="protein sequence ID" value="MBO1434726.1"/>
    <property type="molecule type" value="Genomic_DNA"/>
</dbReference>
<name>A0ABS3MTJ5_9BRAD</name>
<evidence type="ECO:0008006" key="4">
    <source>
        <dbReference type="Google" id="ProtNLM"/>
    </source>
</evidence>
<dbReference type="Proteomes" id="UP000692816">
    <property type="component" value="Unassembled WGS sequence"/>
</dbReference>
<keyword evidence="3" id="KW-1185">Reference proteome</keyword>
<reference evidence="2" key="1">
    <citation type="journal article" date="2021" name="Int. J. Syst. Evol. Microbiol.">
        <title>Bradyrhizobium septentrionale sp. nov. (sv. septentrionale) and Bradyrhizobium quebecense sp. nov. (sv. septentrionale) associated with legumes native to Canada possess rearranged symbiosis genes and numerous insertion sequences.</title>
        <authorList>
            <person name="Bromfield E.S.P."/>
            <person name="Cloutier S."/>
        </authorList>
    </citation>
    <scope>NUCLEOTIDE SEQUENCE</scope>
    <source>
        <strain evidence="2">12S5</strain>
    </source>
</reference>
<evidence type="ECO:0000313" key="2">
    <source>
        <dbReference type="EMBL" id="MBO1434726.1"/>
    </source>
</evidence>
<dbReference type="RefSeq" id="WP_207838215.1">
    <property type="nucleotide sequence ID" value="NZ_CP088282.1"/>
</dbReference>
<proteinExistence type="predicted"/>
<evidence type="ECO:0000256" key="1">
    <source>
        <dbReference type="SAM" id="MobiDB-lite"/>
    </source>
</evidence>
<sequence length="463" mass="50235">MVEGEWRIDAMDARGGLAFASRRADRFSELETRAQDPLCAFIGAPGFQPEMVASRSIALAGVRGAFQYRLFIDEEEVAFPSLAGVTEFVRRVYLRGGGGDGAGGVGGEGPPPILPDGGPDLPGSLDLEEESGGLARSMVDAVMAFKGMTALCKPGTSIQFRKWPDSRGQELAKHGIMDGPTILANAATRLIYEMVRRIPNGQDLAATVRWHRNARTLGAMIAAMGLWDILLREPHYGALVRLLGALKSWKSKLTALQATAGSEIFDVMFLCALIFGSGPALDDEEGAWRHLRTIEYWWHRPFPVEPLQWQDRALDESVDPVTSLCRIPVPKDVAAVVRNAANDDIGLYHVLVSIVGAPLLGHSQKHGFFEFVLFAATWIAGCNGTPGSHGFVSEYPQRPLSLIRAAEVQIKLNRGWNWLRAHMPTMCFPPEVETAIEAAADLKYGPSAGSPIATLPQSPSAKV</sequence>
<comment type="caution">
    <text evidence="2">The sequence shown here is derived from an EMBL/GenBank/DDBJ whole genome shotgun (WGS) entry which is preliminary data.</text>
</comment>
<gene>
    <name evidence="2" type="ORF">J4P68_36280</name>
</gene>
<feature type="region of interest" description="Disordered" evidence="1">
    <location>
        <begin position="100"/>
        <end position="122"/>
    </location>
</feature>
<evidence type="ECO:0000313" key="3">
    <source>
        <dbReference type="Proteomes" id="UP000692816"/>
    </source>
</evidence>
<accession>A0ABS3MTJ5</accession>
<organism evidence="2 3">
    <name type="scientific">Bradyrhizobium quebecense</name>
    <dbReference type="NCBI Taxonomy" id="2748629"/>
    <lineage>
        <taxon>Bacteria</taxon>
        <taxon>Pseudomonadati</taxon>
        <taxon>Pseudomonadota</taxon>
        <taxon>Alphaproteobacteria</taxon>
        <taxon>Hyphomicrobiales</taxon>
        <taxon>Nitrobacteraceae</taxon>
        <taxon>Bradyrhizobium</taxon>
    </lineage>
</organism>
<protein>
    <recommendedName>
        <fullName evidence="4">ER-bound oxygenase mpaB/mpaB'/Rubber oxygenase catalytic domain-containing protein</fullName>
    </recommendedName>
</protein>